<evidence type="ECO:0000256" key="1">
    <source>
        <dbReference type="SAM" id="MobiDB-lite"/>
    </source>
</evidence>
<sequence>MKVLEAEKIELEASLSGISSEPPMLLHPHMSTLYREKVKILADSFKADKDDREAFETIRALLDIVTLTPTEAGFTFDIEGELAQILALSSTGKHQSAAGPLGGSGSSGTTKPSELSFEGSGELAQQVKLVAGAGVKLKLYTDYLPILDVT</sequence>
<evidence type="ECO:0000313" key="2">
    <source>
        <dbReference type="EMBL" id="MFC3053222.1"/>
    </source>
</evidence>
<organism evidence="2 3">
    <name type="scientific">Kordiimonas pumila</name>
    <dbReference type="NCBI Taxonomy" id="2161677"/>
    <lineage>
        <taxon>Bacteria</taxon>
        <taxon>Pseudomonadati</taxon>
        <taxon>Pseudomonadota</taxon>
        <taxon>Alphaproteobacteria</taxon>
        <taxon>Kordiimonadales</taxon>
        <taxon>Kordiimonadaceae</taxon>
        <taxon>Kordiimonas</taxon>
    </lineage>
</organism>
<keyword evidence="3" id="KW-1185">Reference proteome</keyword>
<gene>
    <name evidence="2" type="ORF">ACFOKA_15020</name>
</gene>
<comment type="caution">
    <text evidence="2">The sequence shown here is derived from an EMBL/GenBank/DDBJ whole genome shotgun (WGS) entry which is preliminary data.</text>
</comment>
<dbReference type="EMBL" id="JBHRSL010000012">
    <property type="protein sequence ID" value="MFC3053222.1"/>
    <property type="molecule type" value="Genomic_DNA"/>
</dbReference>
<feature type="region of interest" description="Disordered" evidence="1">
    <location>
        <begin position="96"/>
        <end position="117"/>
    </location>
</feature>
<name>A0ABV7D7R2_9PROT</name>
<evidence type="ECO:0000313" key="3">
    <source>
        <dbReference type="Proteomes" id="UP001595444"/>
    </source>
</evidence>
<reference evidence="3" key="1">
    <citation type="journal article" date="2019" name="Int. J. Syst. Evol. Microbiol.">
        <title>The Global Catalogue of Microorganisms (GCM) 10K type strain sequencing project: providing services to taxonomists for standard genome sequencing and annotation.</title>
        <authorList>
            <consortium name="The Broad Institute Genomics Platform"/>
            <consortium name="The Broad Institute Genome Sequencing Center for Infectious Disease"/>
            <person name="Wu L."/>
            <person name="Ma J."/>
        </authorList>
    </citation>
    <scope>NUCLEOTIDE SEQUENCE [LARGE SCALE GENOMIC DNA]</scope>
    <source>
        <strain evidence="3">KCTC 62164</strain>
    </source>
</reference>
<dbReference type="Proteomes" id="UP001595444">
    <property type="component" value="Unassembled WGS sequence"/>
</dbReference>
<proteinExistence type="predicted"/>
<protein>
    <submittedName>
        <fullName evidence="2">Uncharacterized protein</fullName>
    </submittedName>
</protein>
<dbReference type="RefSeq" id="WP_194212907.1">
    <property type="nucleotide sequence ID" value="NZ_CP061205.1"/>
</dbReference>
<accession>A0ABV7D7R2</accession>